<accession>A0A399ST70</accession>
<gene>
    <name evidence="5" type="ORF">D1614_20345</name>
</gene>
<dbReference type="GO" id="GO:0042626">
    <property type="term" value="F:ATPase-coupled transmembrane transporter activity"/>
    <property type="evidence" value="ECO:0007669"/>
    <property type="project" value="TreeGrafter"/>
</dbReference>
<proteinExistence type="predicted"/>
<evidence type="ECO:0000256" key="3">
    <source>
        <dbReference type="ARBA" id="ARBA00022840"/>
    </source>
</evidence>
<dbReference type="CDD" id="cd03225">
    <property type="entry name" value="ABC_cobalt_CbiO_domain1"/>
    <property type="match status" value="1"/>
</dbReference>
<dbReference type="Gene3D" id="3.40.50.300">
    <property type="entry name" value="P-loop containing nucleotide triphosphate hydrolases"/>
    <property type="match status" value="2"/>
</dbReference>
<dbReference type="InterPro" id="IPR003439">
    <property type="entry name" value="ABC_transporter-like_ATP-bd"/>
</dbReference>
<name>A0A399ST70_9BACT</name>
<evidence type="ECO:0000259" key="4">
    <source>
        <dbReference type="PROSITE" id="PS50893"/>
    </source>
</evidence>
<feature type="domain" description="ABC transporter" evidence="4">
    <location>
        <begin position="264"/>
        <end position="504"/>
    </location>
</feature>
<dbReference type="GO" id="GO:0005524">
    <property type="term" value="F:ATP binding"/>
    <property type="evidence" value="ECO:0007669"/>
    <property type="project" value="UniProtKB-KW"/>
</dbReference>
<keyword evidence="3 5" id="KW-0067">ATP-binding</keyword>
<dbReference type="PANTHER" id="PTHR43553">
    <property type="entry name" value="HEAVY METAL TRANSPORTER"/>
    <property type="match status" value="1"/>
</dbReference>
<dbReference type="Proteomes" id="UP000265926">
    <property type="component" value="Unassembled WGS sequence"/>
</dbReference>
<dbReference type="Pfam" id="PF00005">
    <property type="entry name" value="ABC_tran"/>
    <property type="match status" value="2"/>
</dbReference>
<dbReference type="PROSITE" id="PS50893">
    <property type="entry name" value="ABC_TRANSPORTER_2"/>
    <property type="match status" value="2"/>
</dbReference>
<evidence type="ECO:0000256" key="2">
    <source>
        <dbReference type="ARBA" id="ARBA00022741"/>
    </source>
</evidence>
<keyword evidence="2" id="KW-0547">Nucleotide-binding</keyword>
<evidence type="ECO:0000313" key="6">
    <source>
        <dbReference type="Proteomes" id="UP000265926"/>
    </source>
</evidence>
<dbReference type="AlphaFoldDB" id="A0A399ST70"/>
<dbReference type="RefSeq" id="WP_119439830.1">
    <property type="nucleotide sequence ID" value="NZ_QWGR01000017.1"/>
</dbReference>
<organism evidence="5 6">
    <name type="scientific">Maribellus luteus</name>
    <dbReference type="NCBI Taxonomy" id="2305463"/>
    <lineage>
        <taxon>Bacteria</taxon>
        <taxon>Pseudomonadati</taxon>
        <taxon>Bacteroidota</taxon>
        <taxon>Bacteroidia</taxon>
        <taxon>Marinilabiliales</taxon>
        <taxon>Prolixibacteraceae</taxon>
        <taxon>Maribellus</taxon>
    </lineage>
</organism>
<dbReference type="OrthoDB" id="9789994at2"/>
<sequence>MEGMKERAVIAEAESIGFSANHRTILQPVSLKIRIGECVVITGASGSGKTTLARLLSGDLQPTHGVMRWNESKSVVFVSQQDHFIASAGLRTTYYGQRYESSNEEGIPTVHEFFMRRVPDLQEEVFAEVLEELEIGYLRERRILSLSNGERKRVQLAVALLEKPDWLILDQPFVGLDVHARETLSSILGKQKQKGLTLLIVSDPVLIPAFTDFVVEMNDGKAKPAVCAKDYVHFSNPNPLQANRFSLEVLRELSEEKKNYRQVVCMKNVRVAYGDKKVLDSIDWEVNTGDRWVLSGHNGAGKTTLLSLITADNPQGYSNDLVLFDRRRGSGETVWEIKKKIGFVSPELHLYFLRHRGIYKPASGSELSYNSLTCADVVLSGFKDEVGFNTTHSKIQLAKAQKWLGMLGMGNLEEASFLHASLGEQRTILLARALVKSPDLLILDEPCQGLDPEHTERFIYLLDEICRNDLTTMIYVTHRKEEIPGCVTHALELEKGQIKKQGRIS</sequence>
<protein>
    <submittedName>
        <fullName evidence="5">ATP-binding cassette domain-containing protein</fullName>
    </submittedName>
</protein>
<dbReference type="InterPro" id="IPR015856">
    <property type="entry name" value="ABC_transpr_CbiO/EcfA_su"/>
</dbReference>
<dbReference type="SMART" id="SM00382">
    <property type="entry name" value="AAA"/>
    <property type="match status" value="2"/>
</dbReference>
<dbReference type="InterPro" id="IPR050095">
    <property type="entry name" value="ECF_ABC_transporter_ATP-bd"/>
</dbReference>
<evidence type="ECO:0000313" key="5">
    <source>
        <dbReference type="EMBL" id="RIJ46079.1"/>
    </source>
</evidence>
<keyword evidence="6" id="KW-1185">Reference proteome</keyword>
<comment type="caution">
    <text evidence="5">The sequence shown here is derived from an EMBL/GenBank/DDBJ whole genome shotgun (WGS) entry which is preliminary data.</text>
</comment>
<dbReference type="InterPro" id="IPR003593">
    <property type="entry name" value="AAA+_ATPase"/>
</dbReference>
<reference evidence="5 6" key="1">
    <citation type="submission" date="2018-08" db="EMBL/GenBank/DDBJ databases">
        <title>Pallidiluteibacterium maritimus gen. nov., sp. nov., isolated from coastal sediment.</title>
        <authorList>
            <person name="Zhou L.Y."/>
        </authorList>
    </citation>
    <scope>NUCLEOTIDE SEQUENCE [LARGE SCALE GENOMIC DNA]</scope>
    <source>
        <strain evidence="5 6">XSD2</strain>
    </source>
</reference>
<dbReference type="EMBL" id="QWGR01000017">
    <property type="protein sequence ID" value="RIJ46079.1"/>
    <property type="molecule type" value="Genomic_DNA"/>
</dbReference>
<dbReference type="InterPro" id="IPR027417">
    <property type="entry name" value="P-loop_NTPase"/>
</dbReference>
<feature type="domain" description="ABC transporter" evidence="4">
    <location>
        <begin position="11"/>
        <end position="244"/>
    </location>
</feature>
<evidence type="ECO:0000256" key="1">
    <source>
        <dbReference type="ARBA" id="ARBA00022448"/>
    </source>
</evidence>
<dbReference type="PANTHER" id="PTHR43553:SF3">
    <property type="entry name" value="ABC TRANSPORTER ATP-BINDING PROTEIN MODF"/>
    <property type="match status" value="1"/>
</dbReference>
<dbReference type="GO" id="GO:0043190">
    <property type="term" value="C:ATP-binding cassette (ABC) transporter complex"/>
    <property type="evidence" value="ECO:0007669"/>
    <property type="project" value="TreeGrafter"/>
</dbReference>
<keyword evidence="1" id="KW-0813">Transport</keyword>
<dbReference type="GO" id="GO:0016887">
    <property type="term" value="F:ATP hydrolysis activity"/>
    <property type="evidence" value="ECO:0007669"/>
    <property type="project" value="InterPro"/>
</dbReference>
<dbReference type="SUPFAM" id="SSF52540">
    <property type="entry name" value="P-loop containing nucleoside triphosphate hydrolases"/>
    <property type="match status" value="2"/>
</dbReference>